<dbReference type="EMBL" id="BKCJ010286510">
    <property type="protein sequence ID" value="GEZ50051.1"/>
    <property type="molecule type" value="Genomic_DNA"/>
</dbReference>
<comment type="caution">
    <text evidence="4">The sequence shown here is derived from an EMBL/GenBank/DDBJ whole genome shotgun (WGS) entry which is preliminary data.</text>
</comment>
<protein>
    <submittedName>
        <fullName evidence="4">Retrovirus-related Pol polyprotein from transposon TNT 1-94</fullName>
    </submittedName>
</protein>
<feature type="signal peptide" evidence="2">
    <location>
        <begin position="1"/>
        <end position="18"/>
    </location>
</feature>
<evidence type="ECO:0000259" key="3">
    <source>
        <dbReference type="Pfam" id="PF22936"/>
    </source>
</evidence>
<accession>A0A699IFR6</accession>
<gene>
    <name evidence="4" type="ORF">Tci_522024</name>
</gene>
<keyword evidence="2" id="KW-0732">Signal</keyword>
<evidence type="ECO:0000313" key="4">
    <source>
        <dbReference type="EMBL" id="GEZ50051.1"/>
    </source>
</evidence>
<proteinExistence type="predicted"/>
<dbReference type="Pfam" id="PF22936">
    <property type="entry name" value="Pol_BBD"/>
    <property type="match status" value="1"/>
</dbReference>
<feature type="compositionally biased region" description="Basic residues" evidence="1">
    <location>
        <begin position="201"/>
        <end position="215"/>
    </location>
</feature>
<sequence length="596" mass="66948">LRLSLFVLLWCSASLLIAQQSDEDRGLLVSEEDEPLSEIKPSRMKQEDWALLERQALGVARLSLAKNVAFNVVNEKTTFGLLKALFNMYEKPSASNKVFLIRQLVNTNMTEGAAVADHVNEFNSVISKLLSIDIKFDDEMHALLLLSSLPDSWSGTVTAVSSTSGTNKLTFEGIRDMIIREDIRKRNYEEYPNSLLSATGHGKKSNRSRSRSRKKLASENTGNITCWNYGKKRDIINQCEATKGVVNVSMDAFDDALLCCVEEYYESWVMDSGASFHATPSMGRTKNFKPLLRKVRLANIKVLDVAGIGDVVLKTTFGTEWILKNVRCILSLKRKLISVGQLDNEGYHIGFGDQMWKVTRGGQVIARGCKRGTLYMVEILVTEWSGENLTEDVDREAEKKNAISERLRGRLCRKLGVRLRKRIRVKLCSRTMGSVKASGSLGASGCSINRLLLFICTDMEQAMVEMSSLGKNQTWFLGQVTSRKAKVKSGLLIAGKEDLTCVETLYGWVVGFDEVLVAESNMTKISKPKRWFPLEKNSAMSELGLVVRRGWNENIVEGIIVDLLKLLEMESRSAFEWEIVELWRLILLGANPIPYR</sequence>
<dbReference type="Pfam" id="PF14223">
    <property type="entry name" value="Retrotran_gag_2"/>
    <property type="match status" value="1"/>
</dbReference>
<dbReference type="PANTHER" id="PTHR47592:SF27">
    <property type="entry name" value="OS08G0421700 PROTEIN"/>
    <property type="match status" value="1"/>
</dbReference>
<feature type="domain" description="Retrovirus-related Pol polyprotein from transposon TNT 1-94-like beta-barrel" evidence="3">
    <location>
        <begin position="268"/>
        <end position="347"/>
    </location>
</feature>
<evidence type="ECO:0000256" key="1">
    <source>
        <dbReference type="SAM" id="MobiDB-lite"/>
    </source>
</evidence>
<organism evidence="4">
    <name type="scientific">Tanacetum cinerariifolium</name>
    <name type="common">Dalmatian daisy</name>
    <name type="synonym">Chrysanthemum cinerariifolium</name>
    <dbReference type="NCBI Taxonomy" id="118510"/>
    <lineage>
        <taxon>Eukaryota</taxon>
        <taxon>Viridiplantae</taxon>
        <taxon>Streptophyta</taxon>
        <taxon>Embryophyta</taxon>
        <taxon>Tracheophyta</taxon>
        <taxon>Spermatophyta</taxon>
        <taxon>Magnoliopsida</taxon>
        <taxon>eudicotyledons</taxon>
        <taxon>Gunneridae</taxon>
        <taxon>Pentapetalae</taxon>
        <taxon>asterids</taxon>
        <taxon>campanulids</taxon>
        <taxon>Asterales</taxon>
        <taxon>Asteraceae</taxon>
        <taxon>Asteroideae</taxon>
        <taxon>Anthemideae</taxon>
        <taxon>Anthemidinae</taxon>
        <taxon>Tanacetum</taxon>
    </lineage>
</organism>
<reference evidence="4" key="1">
    <citation type="journal article" date="2019" name="Sci. Rep.">
        <title>Draft genome of Tanacetum cinerariifolium, the natural source of mosquito coil.</title>
        <authorList>
            <person name="Yamashiro T."/>
            <person name="Shiraishi A."/>
            <person name="Satake H."/>
            <person name="Nakayama K."/>
        </authorList>
    </citation>
    <scope>NUCLEOTIDE SEQUENCE</scope>
</reference>
<dbReference type="InterPro" id="IPR054722">
    <property type="entry name" value="PolX-like_BBD"/>
</dbReference>
<name>A0A699IFR6_TANCI</name>
<feature type="region of interest" description="Disordered" evidence="1">
    <location>
        <begin position="194"/>
        <end position="217"/>
    </location>
</feature>
<feature type="chain" id="PRO_5025511914" evidence="2">
    <location>
        <begin position="19"/>
        <end position="596"/>
    </location>
</feature>
<dbReference type="PANTHER" id="PTHR47592">
    <property type="entry name" value="PBF68 PROTEIN"/>
    <property type="match status" value="1"/>
</dbReference>
<evidence type="ECO:0000256" key="2">
    <source>
        <dbReference type="SAM" id="SignalP"/>
    </source>
</evidence>
<feature type="non-terminal residue" evidence="4">
    <location>
        <position position="1"/>
    </location>
</feature>
<dbReference type="AlphaFoldDB" id="A0A699IFR6"/>